<dbReference type="EMBL" id="HE573027">
    <property type="protein sequence ID" value="CCC53374.1"/>
    <property type="molecule type" value="Genomic_DNA"/>
</dbReference>
<proteinExistence type="predicted"/>
<accession>G0UC26</accession>
<evidence type="ECO:0000256" key="1">
    <source>
        <dbReference type="SAM" id="Phobius"/>
    </source>
</evidence>
<keyword evidence="1" id="KW-0812">Transmembrane</keyword>
<evidence type="ECO:0000313" key="2">
    <source>
        <dbReference type="EMBL" id="CCC53374.1"/>
    </source>
</evidence>
<reference evidence="2" key="1">
    <citation type="journal article" date="2012" name="Proc. Natl. Acad. Sci. U.S.A.">
        <title>Antigenic diversity is generated by distinct evolutionary mechanisms in African trypanosome species.</title>
        <authorList>
            <person name="Jackson A.P."/>
            <person name="Berry A."/>
            <person name="Aslett M."/>
            <person name="Allison H.C."/>
            <person name="Burton P."/>
            <person name="Vavrova-Anderson J."/>
            <person name="Brown R."/>
            <person name="Browne H."/>
            <person name="Corton N."/>
            <person name="Hauser H."/>
            <person name="Gamble J."/>
            <person name="Gilderthorp R."/>
            <person name="Marcello L."/>
            <person name="McQuillan J."/>
            <person name="Otto T.D."/>
            <person name="Quail M.A."/>
            <person name="Sanders M.J."/>
            <person name="van Tonder A."/>
            <person name="Ginger M.L."/>
            <person name="Field M.C."/>
            <person name="Barry J.D."/>
            <person name="Hertz-Fowler C."/>
            <person name="Berriman M."/>
        </authorList>
    </citation>
    <scope>NUCLEOTIDE SEQUENCE</scope>
    <source>
        <strain evidence="2">Y486</strain>
    </source>
</reference>
<feature type="transmembrane region" description="Helical" evidence="1">
    <location>
        <begin position="65"/>
        <end position="83"/>
    </location>
</feature>
<keyword evidence="1" id="KW-0472">Membrane</keyword>
<keyword evidence="1" id="KW-1133">Transmembrane helix</keyword>
<organism evidence="2">
    <name type="scientific">Trypanosoma vivax (strain Y486)</name>
    <dbReference type="NCBI Taxonomy" id="1055687"/>
    <lineage>
        <taxon>Eukaryota</taxon>
        <taxon>Discoba</taxon>
        <taxon>Euglenozoa</taxon>
        <taxon>Kinetoplastea</taxon>
        <taxon>Metakinetoplastina</taxon>
        <taxon>Trypanosomatida</taxon>
        <taxon>Trypanosomatidae</taxon>
        <taxon>Trypanosoma</taxon>
        <taxon>Duttonella</taxon>
    </lineage>
</organism>
<protein>
    <submittedName>
        <fullName evidence="2">Uncharacterized protein</fullName>
    </submittedName>
</protein>
<sequence length="101" mass="11556">MIRLFDVLGVLIISLPKKPSATAPTAASTWHHERVVKSRNMWISWGGSTRCVPLLSYKKTLQEQAAFLLLCLCFILIFYFSTVSHTHGSRPAHEHVYKKMR</sequence>
<dbReference type="AlphaFoldDB" id="G0UC26"/>
<gene>
    <name evidence="2" type="ORF">TVY486_1108580</name>
</gene>
<name>G0UC26_TRYVY</name>